<organism evidence="1 2">
    <name type="scientific">Rhabdobacter roseus</name>
    <dbReference type="NCBI Taxonomy" id="1655419"/>
    <lineage>
        <taxon>Bacteria</taxon>
        <taxon>Pseudomonadati</taxon>
        <taxon>Bacteroidota</taxon>
        <taxon>Cytophagia</taxon>
        <taxon>Cytophagales</taxon>
        <taxon>Cytophagaceae</taxon>
        <taxon>Rhabdobacter</taxon>
    </lineage>
</organism>
<evidence type="ECO:0000313" key="1">
    <source>
        <dbReference type="EMBL" id="MBB5282223.1"/>
    </source>
</evidence>
<accession>A0A840TLW2</accession>
<sequence length="65" mass="7413">MISERAARAADILESIEELNKMIAFHRDQSKDSSMQIQYETIRQELLKELATLLALVRVPIEIAA</sequence>
<protein>
    <submittedName>
        <fullName evidence="1">Uncharacterized protein</fullName>
    </submittedName>
</protein>
<dbReference type="EMBL" id="JACHGF010000001">
    <property type="protein sequence ID" value="MBB5282223.1"/>
    <property type="molecule type" value="Genomic_DNA"/>
</dbReference>
<name>A0A840TLW2_9BACT</name>
<keyword evidence="2" id="KW-1185">Reference proteome</keyword>
<comment type="caution">
    <text evidence="1">The sequence shown here is derived from an EMBL/GenBank/DDBJ whole genome shotgun (WGS) entry which is preliminary data.</text>
</comment>
<evidence type="ECO:0000313" key="2">
    <source>
        <dbReference type="Proteomes" id="UP000557307"/>
    </source>
</evidence>
<dbReference type="RefSeq" id="WP_184169965.1">
    <property type="nucleotide sequence ID" value="NZ_JACHGF010000001.1"/>
</dbReference>
<proteinExistence type="predicted"/>
<reference evidence="1 2" key="1">
    <citation type="submission" date="2020-08" db="EMBL/GenBank/DDBJ databases">
        <title>Genomic Encyclopedia of Type Strains, Phase IV (KMG-IV): sequencing the most valuable type-strain genomes for metagenomic binning, comparative biology and taxonomic classification.</title>
        <authorList>
            <person name="Goeker M."/>
        </authorList>
    </citation>
    <scope>NUCLEOTIDE SEQUENCE [LARGE SCALE GENOMIC DNA]</scope>
    <source>
        <strain evidence="1 2">DSM 105074</strain>
    </source>
</reference>
<dbReference type="Proteomes" id="UP000557307">
    <property type="component" value="Unassembled WGS sequence"/>
</dbReference>
<gene>
    <name evidence="1" type="ORF">HNQ92_000344</name>
</gene>
<dbReference type="AlphaFoldDB" id="A0A840TLW2"/>